<dbReference type="InterPro" id="IPR036396">
    <property type="entry name" value="Cyt_P450_sf"/>
</dbReference>
<dbReference type="EMBL" id="JBAMMX010000022">
    <property type="protein sequence ID" value="KAK6918478.1"/>
    <property type="molecule type" value="Genomic_DNA"/>
</dbReference>
<reference evidence="1 2" key="1">
    <citation type="submission" date="2023-12" db="EMBL/GenBank/DDBJ databases">
        <title>A high-quality genome assembly for Dillenia turbinata (Dilleniales).</title>
        <authorList>
            <person name="Chanderbali A."/>
        </authorList>
    </citation>
    <scope>NUCLEOTIDE SEQUENCE [LARGE SCALE GENOMIC DNA]</scope>
    <source>
        <strain evidence="1">LSX21</strain>
        <tissue evidence="1">Leaf</tissue>
    </source>
</reference>
<evidence type="ECO:0000313" key="1">
    <source>
        <dbReference type="EMBL" id="KAK6918478.1"/>
    </source>
</evidence>
<name>A0AAN8UZ89_9MAGN</name>
<dbReference type="AlphaFoldDB" id="A0AAN8UZ89"/>
<dbReference type="SUPFAM" id="SSF48264">
    <property type="entry name" value="Cytochrome P450"/>
    <property type="match status" value="1"/>
</dbReference>
<dbReference type="GO" id="GO:0020037">
    <property type="term" value="F:heme binding"/>
    <property type="evidence" value="ECO:0007669"/>
    <property type="project" value="InterPro"/>
</dbReference>
<dbReference type="InterPro" id="IPR002401">
    <property type="entry name" value="Cyt_P450_E_grp-I"/>
</dbReference>
<dbReference type="GO" id="GO:0005506">
    <property type="term" value="F:iron ion binding"/>
    <property type="evidence" value="ECO:0007669"/>
    <property type="project" value="InterPro"/>
</dbReference>
<dbReference type="GO" id="GO:0016705">
    <property type="term" value="F:oxidoreductase activity, acting on paired donors, with incorporation or reduction of molecular oxygen"/>
    <property type="evidence" value="ECO:0007669"/>
    <property type="project" value="InterPro"/>
</dbReference>
<sequence>MSPIDLLILLLFVGICVYMLGHRRFGASKLPPGPRGLPIIGNMLQLGKMPHQTLTNWAKSYGPIMSIKLGSNQTIVISSSTLAKEALQKNDQIFVDRPMVDAMRALNHHEYSIAWLPASNKWRYLRKILTMEMFTSQRLNACQGLRQEKVQQLMQHVQKCCDNNWAVLVGQASFTSSLNFISNTLFSMDVASYDSQNEFHELARGIMELIGLPNISDYFPILWYIDPQGLRRKTELMMEKVIEILDRIVNQRLQLGDSSPYSDILDHLLKIQKENGSEFTRADLDHFLMGT</sequence>
<dbReference type="GO" id="GO:0004497">
    <property type="term" value="F:monooxygenase activity"/>
    <property type="evidence" value="ECO:0007669"/>
    <property type="project" value="InterPro"/>
</dbReference>
<accession>A0AAN8UZ89</accession>
<organism evidence="1 2">
    <name type="scientific">Dillenia turbinata</name>
    <dbReference type="NCBI Taxonomy" id="194707"/>
    <lineage>
        <taxon>Eukaryota</taxon>
        <taxon>Viridiplantae</taxon>
        <taxon>Streptophyta</taxon>
        <taxon>Embryophyta</taxon>
        <taxon>Tracheophyta</taxon>
        <taxon>Spermatophyta</taxon>
        <taxon>Magnoliopsida</taxon>
        <taxon>eudicotyledons</taxon>
        <taxon>Gunneridae</taxon>
        <taxon>Pentapetalae</taxon>
        <taxon>Dilleniales</taxon>
        <taxon>Dilleniaceae</taxon>
        <taxon>Dillenia</taxon>
    </lineage>
</organism>
<gene>
    <name evidence="1" type="ORF">RJ641_016900</name>
</gene>
<evidence type="ECO:0000313" key="2">
    <source>
        <dbReference type="Proteomes" id="UP001370490"/>
    </source>
</evidence>
<keyword evidence="2" id="KW-1185">Reference proteome</keyword>
<dbReference type="Pfam" id="PF00067">
    <property type="entry name" value="p450"/>
    <property type="match status" value="1"/>
</dbReference>
<dbReference type="PRINTS" id="PR00463">
    <property type="entry name" value="EP450I"/>
</dbReference>
<dbReference type="Proteomes" id="UP001370490">
    <property type="component" value="Unassembled WGS sequence"/>
</dbReference>
<protein>
    <submittedName>
        <fullName evidence="1">Cytochrome P450</fullName>
    </submittedName>
</protein>
<dbReference type="Gene3D" id="1.10.630.10">
    <property type="entry name" value="Cytochrome P450"/>
    <property type="match status" value="1"/>
</dbReference>
<dbReference type="PANTHER" id="PTHR24299">
    <property type="entry name" value="CYTOCHROME P450 FAMILY 1"/>
    <property type="match status" value="1"/>
</dbReference>
<comment type="caution">
    <text evidence="1">The sequence shown here is derived from an EMBL/GenBank/DDBJ whole genome shotgun (WGS) entry which is preliminary data.</text>
</comment>
<dbReference type="InterPro" id="IPR001128">
    <property type="entry name" value="Cyt_P450"/>
</dbReference>
<dbReference type="PANTHER" id="PTHR24299:SF59">
    <property type="entry name" value="CYTOCHROME P450 SUPERFAMILY PROTEIN"/>
    <property type="match status" value="1"/>
</dbReference>
<proteinExistence type="predicted"/>